<comment type="caution">
    <text evidence="1">The sequence shown here is derived from an EMBL/GenBank/DDBJ whole genome shotgun (WGS) entry which is preliminary data.</text>
</comment>
<reference evidence="1 2" key="1">
    <citation type="submission" date="2015-06" db="EMBL/GenBank/DDBJ databases">
        <title>Genome sequence of Pseudoalteromonas aliena.</title>
        <authorList>
            <person name="Xie B.-B."/>
            <person name="Rong J.-C."/>
            <person name="Qin Q.-L."/>
            <person name="Zhang Y.-Z."/>
        </authorList>
    </citation>
    <scope>NUCLEOTIDE SEQUENCE [LARGE SCALE GENOMIC DNA]</scope>
    <source>
        <strain evidence="1 2">SW19</strain>
    </source>
</reference>
<proteinExistence type="predicted"/>
<protein>
    <submittedName>
        <fullName evidence="1">Uncharacterized protein</fullName>
    </submittedName>
</protein>
<accession>A0ABR9DVL0</accession>
<name>A0ABR9DVL0_9GAMM</name>
<gene>
    <name evidence="1" type="ORF">PALI_a1672</name>
</gene>
<organism evidence="1 2">
    <name type="scientific">Pseudoalteromonas aliena SW19</name>
    <dbReference type="NCBI Taxonomy" id="1314866"/>
    <lineage>
        <taxon>Bacteria</taxon>
        <taxon>Pseudomonadati</taxon>
        <taxon>Pseudomonadota</taxon>
        <taxon>Gammaproteobacteria</taxon>
        <taxon>Alteromonadales</taxon>
        <taxon>Pseudoalteromonadaceae</taxon>
        <taxon>Pseudoalteromonas</taxon>
    </lineage>
</organism>
<dbReference type="EMBL" id="AQGU01000022">
    <property type="protein sequence ID" value="MBE0358399.1"/>
    <property type="molecule type" value="Genomic_DNA"/>
</dbReference>
<keyword evidence="2" id="KW-1185">Reference proteome</keyword>
<evidence type="ECO:0000313" key="2">
    <source>
        <dbReference type="Proteomes" id="UP000648482"/>
    </source>
</evidence>
<evidence type="ECO:0000313" key="1">
    <source>
        <dbReference type="EMBL" id="MBE0358399.1"/>
    </source>
</evidence>
<dbReference type="Proteomes" id="UP000648482">
    <property type="component" value="Unassembled WGS sequence"/>
</dbReference>
<sequence>MTIFKFRGKLNLSAGRNFNQSTPSPFALSFVNLIFTPTESLLFKQLAY</sequence>